<dbReference type="GeneID" id="124294109"/>
<feature type="domain" description="Cilia- and flagella-associated protein 69 ARM repeats" evidence="1">
    <location>
        <begin position="49"/>
        <end position="577"/>
    </location>
</feature>
<dbReference type="SUPFAM" id="SSF48371">
    <property type="entry name" value="ARM repeat"/>
    <property type="match status" value="1"/>
</dbReference>
<name>A0ABM3G0Y9_NEOLC</name>
<organism evidence="2 3">
    <name type="scientific">Neodiprion lecontei</name>
    <name type="common">Redheaded pine sawfly</name>
    <dbReference type="NCBI Taxonomy" id="441921"/>
    <lineage>
        <taxon>Eukaryota</taxon>
        <taxon>Metazoa</taxon>
        <taxon>Ecdysozoa</taxon>
        <taxon>Arthropoda</taxon>
        <taxon>Hexapoda</taxon>
        <taxon>Insecta</taxon>
        <taxon>Pterygota</taxon>
        <taxon>Neoptera</taxon>
        <taxon>Endopterygota</taxon>
        <taxon>Hymenoptera</taxon>
        <taxon>Tenthredinoidea</taxon>
        <taxon>Diprionidae</taxon>
        <taxon>Diprioninae</taxon>
        <taxon>Neodiprion</taxon>
    </lineage>
</organism>
<protein>
    <submittedName>
        <fullName evidence="3">Cilia- and flagella-associated protein 69-like</fullName>
    </submittedName>
</protein>
<dbReference type="InterPro" id="IPR011989">
    <property type="entry name" value="ARM-like"/>
</dbReference>
<dbReference type="PANTHER" id="PTHR14716:SF0">
    <property type="entry name" value="CILIA- AND FLAGELLA-ASSOCIATED PROTEIN 69"/>
    <property type="match status" value="1"/>
</dbReference>
<keyword evidence="2" id="KW-1185">Reference proteome</keyword>
<dbReference type="Gene3D" id="1.25.10.10">
    <property type="entry name" value="Leucine-rich Repeat Variant"/>
    <property type="match status" value="1"/>
</dbReference>
<proteinExistence type="predicted"/>
<reference evidence="3" key="1">
    <citation type="submission" date="2025-08" db="UniProtKB">
        <authorList>
            <consortium name="RefSeq"/>
        </authorList>
    </citation>
    <scope>IDENTIFICATION</scope>
    <source>
        <tissue evidence="3">Thorax and Abdomen</tissue>
    </source>
</reference>
<dbReference type="PANTHER" id="PTHR14716">
    <property type="entry name" value="CILIA- AND FLAGELLA-ASSOCIATED PROTEIN 69"/>
    <property type="match status" value="1"/>
</dbReference>
<dbReference type="RefSeq" id="XP_046593942.1">
    <property type="nucleotide sequence ID" value="XM_046737986.1"/>
</dbReference>
<dbReference type="InterPro" id="IPR016024">
    <property type="entry name" value="ARM-type_fold"/>
</dbReference>
<accession>A0ABM3G0Y9</accession>
<evidence type="ECO:0000313" key="3">
    <source>
        <dbReference type="RefSeq" id="XP_046593942.1"/>
    </source>
</evidence>
<dbReference type="Proteomes" id="UP000829291">
    <property type="component" value="Chromosome 4"/>
</dbReference>
<dbReference type="InterPro" id="IPR048732">
    <property type="entry name" value="CFA69"/>
</dbReference>
<dbReference type="InterPro" id="IPR048733">
    <property type="entry name" value="CFA69_ARM_dom"/>
</dbReference>
<evidence type="ECO:0000259" key="1">
    <source>
        <dbReference type="Pfam" id="PF21049"/>
    </source>
</evidence>
<gene>
    <name evidence="3" type="primary">LOC124294109</name>
</gene>
<sequence length="593" mass="67947">MTSKDSNNWYQSPCDLSKLCRCPDLTKSKLKPLEGVGMKCRKKDLSSTIKKLAELVSDPVTSVNTFRICQHLDDFVNLNNNQAFYLKDLDDIMCILEFLALQARHVAEYQKYLDEMLDLCGMPPLLKKSSDGLFCVEILEHYFTLFAYLLVILPTVPEILMVHRAIHRLLDRKKVGHIAAVKLDHCHRAVEGSILPVTITALLEIATDEIHPRMLETTLLVASISHKCCYRMMEAGVFEHILIRLDRNHATRPKHKPAPEIPENELGADCQSELVLLISNIIWTLLESIMLPETLSKDINILVKPPSQSAMWSLRHAFKREVRCAGRNRSSVTLRNDLAAIMLAILATLPDWKFVQSGLAEDLVILAVATEFGTENTWASGVRFGNSNEDFRFKKILILIMCYLSKIGASVEIMKQRRLMASILSLINPDAKEMNKSLNEMQFWDLHKYALYALAVLLPLIPEKFIEYRGTNRILMILEWSMLKRCDSQLILNCMKTLNAIIMSEKEIIRKDFQDQGAVGTVLKVIHFVLSVNVINSEHQRILTHAMMILEALIKNNKRYQMMYGEQGIKLVLRLLHRCFYDKTELHFEPDSR</sequence>
<evidence type="ECO:0000313" key="2">
    <source>
        <dbReference type="Proteomes" id="UP000829291"/>
    </source>
</evidence>
<dbReference type="Pfam" id="PF21049">
    <property type="entry name" value="CFA69_ARM_rpt"/>
    <property type="match status" value="1"/>
</dbReference>